<accession>Q8T9K5</accession>
<organism evidence="2">
    <name type="scientific">Drosophila melanogaster</name>
    <name type="common">Fruit fly</name>
    <dbReference type="NCBI Taxonomy" id="7227"/>
    <lineage>
        <taxon>Eukaryota</taxon>
        <taxon>Metazoa</taxon>
        <taxon>Ecdysozoa</taxon>
        <taxon>Arthropoda</taxon>
        <taxon>Hexapoda</taxon>
        <taxon>Insecta</taxon>
        <taxon>Pterygota</taxon>
        <taxon>Neoptera</taxon>
        <taxon>Endopterygota</taxon>
        <taxon>Diptera</taxon>
        <taxon>Brachycera</taxon>
        <taxon>Muscomorpha</taxon>
        <taxon>Ephydroidea</taxon>
        <taxon>Drosophilidae</taxon>
        <taxon>Drosophila</taxon>
        <taxon>Sophophora</taxon>
    </lineage>
</organism>
<evidence type="ECO:0000313" key="3">
    <source>
        <dbReference type="FlyBase" id="FBgn0015926"/>
    </source>
</evidence>
<dbReference type="FlyBase" id="FBgn0015926">
    <property type="gene designation" value="dah"/>
</dbReference>
<dbReference type="AGR" id="FB:FBgn0015926"/>
<dbReference type="AlphaFoldDB" id="Q8T9K5"/>
<gene>
    <name evidence="2 3" type="primary">dah</name>
    <name evidence="3" type="ORF">CG6157</name>
</gene>
<dbReference type="HOGENOM" id="CLU_430351_0_0_1"/>
<proteinExistence type="evidence at transcript level"/>
<sequence>MRQLSHASAVTSPPPAPAAQVAPSAAPLVSSTFLSSSTPQRQMLFDMYAPVGANLTHSINGADLNRSYLEANKSDYSLNDISLWFDQRRSSVQPGQGPGSLPAPLPLPMPLGALLEQQPANGGDGRDTEMVNFKLLLHKVKEIVEDSYSDNAELSAATQNLENVLDSIIKSEEQQRRIST</sequence>
<reference evidence="2" key="1">
    <citation type="submission" date="2001-12" db="EMBL/GenBank/DDBJ databases">
        <authorList>
            <person name="Stapleton M."/>
            <person name="Brokstein P."/>
            <person name="Hong L."/>
            <person name="Agbayani A."/>
            <person name="Carlson J."/>
            <person name="Champe M."/>
            <person name="Chavez C."/>
            <person name="Dorsett V."/>
            <person name="Farfan D."/>
            <person name="Frise E."/>
            <person name="George R."/>
            <person name="Gonzalez M."/>
            <person name="Guarin H."/>
            <person name="Li P."/>
            <person name="Liao G."/>
            <person name="Miranda A."/>
            <person name="Mungall C.J."/>
            <person name="Nunoo J."/>
            <person name="Pacleb J."/>
            <person name="Paragas V."/>
            <person name="Park S."/>
            <person name="Phouanenavong S."/>
            <person name="Wan K."/>
            <person name="Yu C."/>
            <person name="Lewis S.E."/>
            <person name="Rubin G.M."/>
            <person name="Celniker S."/>
        </authorList>
    </citation>
    <scope>NUCLEOTIDE SEQUENCE</scope>
</reference>
<evidence type="ECO:0000256" key="1">
    <source>
        <dbReference type="SAM" id="MobiDB-lite"/>
    </source>
</evidence>
<dbReference type="GO" id="GO:0007349">
    <property type="term" value="P:cellularization"/>
    <property type="evidence" value="ECO:0000304"/>
    <property type="project" value="FlyBase"/>
</dbReference>
<evidence type="ECO:0000313" key="2">
    <source>
        <dbReference type="EMBL" id="AAL39399.1"/>
    </source>
</evidence>
<protein>
    <submittedName>
        <fullName evidence="2">GM02713p</fullName>
    </submittedName>
</protein>
<feature type="region of interest" description="Disordered" evidence="1">
    <location>
        <begin position="1"/>
        <end position="23"/>
    </location>
</feature>
<name>Q8T9K5_DROME</name>
<dbReference type="OrthoDB" id="10014385at2759"/>
<dbReference type="EMBL" id="AY069254">
    <property type="protein sequence ID" value="AAL39399.1"/>
    <property type="molecule type" value="mRNA"/>
</dbReference>
<feature type="compositionally biased region" description="Low complexity" evidence="1">
    <location>
        <begin position="1"/>
        <end position="11"/>
    </location>
</feature>
<dbReference type="GO" id="GO:0019898">
    <property type="term" value="C:extrinsic component of membrane"/>
    <property type="evidence" value="ECO:0000304"/>
    <property type="project" value="FlyBase"/>
</dbReference>